<name>A0AAW5BVV5_9FIRM</name>
<reference evidence="4" key="2">
    <citation type="submission" date="2020-02" db="EMBL/GenBank/DDBJ databases">
        <authorList>
            <person name="Littmann E."/>
            <person name="Sorbara M."/>
        </authorList>
    </citation>
    <scope>NUCLEOTIDE SEQUENCE</scope>
    <source>
        <strain evidence="4">MSK.1.17</strain>
    </source>
</reference>
<feature type="region of interest" description="Disordered" evidence="2">
    <location>
        <begin position="217"/>
        <end position="264"/>
    </location>
</feature>
<sequence length="264" mass="28998">MRIQFSAGQPRNTVINAARVNASFAKRGAAGSRESQGNRARKDRLTLSPQGKLMSMIDNLTKQKQSIMDRKNSLIEDTLKNGGKVEDIKDQLKNYGRQLADIDKQIAGLYAQQAKEAAGQDDKKKSGRSHTARTEEQAETEYLSNLANLSEGIKHAQTVSSVKDRVEGEIHVREAELGMGELHVDVLSSKGEGVTVKDMIDNEMGALERKERELAGLRDQADQLAESQGKELKDSVEELKESKESAGHADEEEQAKGALPEGQE</sequence>
<evidence type="ECO:0000313" key="5">
    <source>
        <dbReference type="Proteomes" id="UP000669239"/>
    </source>
</evidence>
<reference evidence="3" key="3">
    <citation type="submission" date="2022-01" db="EMBL/GenBank/DDBJ databases">
        <title>Collection of gut derived symbiotic bacterial strains cultured from healthy donors.</title>
        <authorList>
            <person name="Lin H."/>
            <person name="Kohout C."/>
            <person name="Waligurski E."/>
            <person name="Pamer E.G."/>
        </authorList>
    </citation>
    <scope>NUCLEOTIDE SEQUENCE</scope>
    <source>
        <strain evidence="3">DFI.6.55</strain>
    </source>
</reference>
<comment type="caution">
    <text evidence="3">The sequence shown here is derived from an EMBL/GenBank/DDBJ whole genome shotgun (WGS) entry which is preliminary data.</text>
</comment>
<accession>A0AAW5BVV5</accession>
<dbReference type="RefSeq" id="WP_117560157.1">
    <property type="nucleotide sequence ID" value="NZ_JAAITT010000009.1"/>
</dbReference>
<dbReference type="EMBL" id="JAKNGE010000003">
    <property type="protein sequence ID" value="MCG4744376.1"/>
    <property type="molecule type" value="Genomic_DNA"/>
</dbReference>
<feature type="compositionally biased region" description="Basic and acidic residues" evidence="2">
    <location>
        <begin position="228"/>
        <end position="249"/>
    </location>
</feature>
<keyword evidence="5" id="KW-1185">Reference proteome</keyword>
<dbReference type="Proteomes" id="UP000669239">
    <property type="component" value="Unassembled WGS sequence"/>
</dbReference>
<evidence type="ECO:0000256" key="2">
    <source>
        <dbReference type="SAM" id="MobiDB-lite"/>
    </source>
</evidence>
<proteinExistence type="predicted"/>
<evidence type="ECO:0000313" key="4">
    <source>
        <dbReference type="EMBL" id="NSJ48733.1"/>
    </source>
</evidence>
<gene>
    <name evidence="4" type="ORF">G5B36_08455</name>
    <name evidence="3" type="ORF">L0N08_03005</name>
</gene>
<dbReference type="AlphaFoldDB" id="A0AAW5BVV5"/>
<reference evidence="4 5" key="1">
    <citation type="journal article" date="2020" name="Cell Host Microbe">
        <title>Functional and Genomic Variation between Human-Derived Isolates of Lachnospiraceae Reveals Inter- and Intra-Species Diversity.</title>
        <authorList>
            <person name="Sorbara M.T."/>
            <person name="Littmann E.R."/>
            <person name="Fontana E."/>
            <person name="Moody T.U."/>
            <person name="Kohout C.E."/>
            <person name="Gjonbalaj M."/>
            <person name="Eaton V."/>
            <person name="Seok R."/>
            <person name="Leiner I.M."/>
            <person name="Pamer E.G."/>
        </authorList>
    </citation>
    <scope>NUCLEOTIDE SEQUENCE [LARGE SCALE GENOMIC DNA]</scope>
    <source>
        <strain evidence="4 5">MSK.1.17</strain>
    </source>
</reference>
<protein>
    <submittedName>
        <fullName evidence="3">Uncharacterized protein</fullName>
    </submittedName>
</protein>
<dbReference type="Proteomes" id="UP001299608">
    <property type="component" value="Unassembled WGS sequence"/>
</dbReference>
<keyword evidence="1" id="KW-0175">Coiled coil</keyword>
<feature type="coiled-coil region" evidence="1">
    <location>
        <begin position="57"/>
        <end position="105"/>
    </location>
</feature>
<evidence type="ECO:0000313" key="6">
    <source>
        <dbReference type="Proteomes" id="UP001299608"/>
    </source>
</evidence>
<organism evidence="3 6">
    <name type="scientific">Enterocloster aldenensis</name>
    <dbReference type="NCBI Taxonomy" id="358742"/>
    <lineage>
        <taxon>Bacteria</taxon>
        <taxon>Bacillati</taxon>
        <taxon>Bacillota</taxon>
        <taxon>Clostridia</taxon>
        <taxon>Lachnospirales</taxon>
        <taxon>Lachnospiraceae</taxon>
        <taxon>Enterocloster</taxon>
    </lineage>
</organism>
<evidence type="ECO:0000313" key="3">
    <source>
        <dbReference type="EMBL" id="MCG4744376.1"/>
    </source>
</evidence>
<feature type="region of interest" description="Disordered" evidence="2">
    <location>
        <begin position="116"/>
        <end position="139"/>
    </location>
</feature>
<evidence type="ECO:0000256" key="1">
    <source>
        <dbReference type="SAM" id="Coils"/>
    </source>
</evidence>
<dbReference type="EMBL" id="JAAITT010000009">
    <property type="protein sequence ID" value="NSJ48733.1"/>
    <property type="molecule type" value="Genomic_DNA"/>
</dbReference>